<feature type="domain" description="Mitochondrial adapter protein MCP1 transmembrane" evidence="3">
    <location>
        <begin position="140"/>
        <end position="218"/>
    </location>
</feature>
<keyword evidence="2" id="KW-1133">Transmembrane helix</keyword>
<keyword evidence="2" id="KW-0812">Transmembrane</keyword>
<dbReference type="Gene3D" id="1.20.1300.10">
    <property type="entry name" value="Fumarate reductase/succinate dehydrogenase, transmembrane subunit"/>
    <property type="match status" value="1"/>
</dbReference>
<feature type="compositionally biased region" description="Polar residues" evidence="1">
    <location>
        <begin position="7"/>
        <end position="19"/>
    </location>
</feature>
<feature type="transmembrane region" description="Helical" evidence="2">
    <location>
        <begin position="128"/>
        <end position="147"/>
    </location>
</feature>
<dbReference type="SUPFAM" id="SSF81343">
    <property type="entry name" value="Fumarate reductase respiratory complex transmembrane subunits"/>
    <property type="match status" value="1"/>
</dbReference>
<feature type="region of interest" description="Disordered" evidence="1">
    <location>
        <begin position="1"/>
        <end position="24"/>
    </location>
</feature>
<feature type="transmembrane region" description="Helical" evidence="2">
    <location>
        <begin position="55"/>
        <end position="85"/>
    </location>
</feature>
<reference evidence="5" key="1">
    <citation type="submission" date="2024-04" db="EMBL/GenBank/DDBJ databases">
        <authorList>
            <person name="Shaw F."/>
            <person name="Minotto A."/>
        </authorList>
    </citation>
    <scope>NUCLEOTIDE SEQUENCE [LARGE SCALE GENOMIC DNA]</scope>
</reference>
<proteinExistence type="predicted"/>
<feature type="transmembrane region" description="Helical" evidence="2">
    <location>
        <begin position="97"/>
        <end position="116"/>
    </location>
</feature>
<gene>
    <name evidence="4" type="ORF">GFSPODELE1_LOCUS4470</name>
</gene>
<protein>
    <recommendedName>
        <fullName evidence="3">Mitochondrial adapter protein MCP1 transmembrane domain-containing protein</fullName>
    </recommendedName>
</protein>
<dbReference type="PANTHER" id="PTHR38409:SF1">
    <property type="entry name" value="MITOCHONDRIAL ADAPTER PROTEIN MCP1"/>
    <property type="match status" value="1"/>
</dbReference>
<organism evidence="4 5">
    <name type="scientific">Somion occarium</name>
    <dbReference type="NCBI Taxonomy" id="3059160"/>
    <lineage>
        <taxon>Eukaryota</taxon>
        <taxon>Fungi</taxon>
        <taxon>Dikarya</taxon>
        <taxon>Basidiomycota</taxon>
        <taxon>Agaricomycotina</taxon>
        <taxon>Agaricomycetes</taxon>
        <taxon>Polyporales</taxon>
        <taxon>Cerrenaceae</taxon>
        <taxon>Somion</taxon>
    </lineage>
</organism>
<accession>A0ABP1D843</accession>
<dbReference type="Proteomes" id="UP001497453">
    <property type="component" value="Chromosome 3"/>
</dbReference>
<evidence type="ECO:0000256" key="2">
    <source>
        <dbReference type="SAM" id="Phobius"/>
    </source>
</evidence>
<keyword evidence="2" id="KW-0472">Membrane</keyword>
<keyword evidence="5" id="KW-1185">Reference proteome</keyword>
<dbReference type="InterPro" id="IPR034804">
    <property type="entry name" value="SQR/QFR_C/D"/>
</dbReference>
<evidence type="ECO:0000313" key="5">
    <source>
        <dbReference type="Proteomes" id="UP001497453"/>
    </source>
</evidence>
<sequence length="268" mass="29843">MSEIPPSFTSPEPLTTSDDPSGLATPEQEVNLNLKGFRQVVMPYLTKISHGSTPFIATFLIIHLTAPALANLGGSCLASQVMLLGREYYQTSFGEKYLLIAPFAAHVVSGVLKRLTTPSTLRRRISSILTLTGYSALLFFLPIHYLTHRVYPSDPSPPIYSVGPSELDFEFVKIGLQEWPLRSWLLYTGLVTCVAWHAASGVHIIWTTWLRRWLGPGKSQRSRLIQTTLASLPVLSGLYLLSREPVLAFSSLASRFHAVFSKSFMYRI</sequence>
<evidence type="ECO:0000259" key="3">
    <source>
        <dbReference type="Pfam" id="PF07950"/>
    </source>
</evidence>
<dbReference type="PANTHER" id="PTHR38409">
    <property type="entry name" value="MDM10-COMPLEMENTING PROTEIN 1"/>
    <property type="match status" value="1"/>
</dbReference>
<feature type="transmembrane region" description="Helical" evidence="2">
    <location>
        <begin position="184"/>
        <end position="210"/>
    </location>
</feature>
<dbReference type="EMBL" id="OZ037946">
    <property type="protein sequence ID" value="CAL1703228.1"/>
    <property type="molecule type" value="Genomic_DNA"/>
</dbReference>
<name>A0ABP1D843_9APHY</name>
<evidence type="ECO:0000313" key="4">
    <source>
        <dbReference type="EMBL" id="CAL1703228.1"/>
    </source>
</evidence>
<evidence type="ECO:0000256" key="1">
    <source>
        <dbReference type="SAM" id="MobiDB-lite"/>
    </source>
</evidence>
<dbReference type="InterPro" id="IPR012472">
    <property type="entry name" value="MCP1_TM"/>
</dbReference>
<dbReference type="InterPro" id="IPR039960">
    <property type="entry name" value="MCP1"/>
</dbReference>
<dbReference type="Pfam" id="PF07950">
    <property type="entry name" value="MCP1_TM"/>
    <property type="match status" value="1"/>
</dbReference>